<accession>A0ACB0EHV2</accession>
<reference evidence="1" key="1">
    <citation type="submission" date="2023-05" db="EMBL/GenBank/DDBJ databases">
        <authorList>
            <consortium name="ELIXIR-Norway"/>
        </authorList>
    </citation>
    <scope>NUCLEOTIDE SEQUENCE</scope>
</reference>
<gene>
    <name evidence="1" type="ORF">MRATA1EN3_LOCUS10954</name>
</gene>
<sequence>MQRRRGGSAARTAAAAGAQSRRGRRERGGGSGCEGGARAAGNQGQRGRSPSRHLLAGPTANQRRREPGRVRGTRREGARARACAGARVPSGRLRPPSPHAGGTRRRGGAGRSRGRGSGCAPGSEPRAPRSPAQCGVGASATEFSDRPQVIPNREIRVFLPLHPRATRPSLTSE</sequence>
<dbReference type="Proteomes" id="UP001162501">
    <property type="component" value="Chromosome 20"/>
</dbReference>
<evidence type="ECO:0000313" key="2">
    <source>
        <dbReference type="Proteomes" id="UP001162501"/>
    </source>
</evidence>
<dbReference type="EMBL" id="OX596104">
    <property type="protein sequence ID" value="CAI9699741.1"/>
    <property type="molecule type" value="Genomic_DNA"/>
</dbReference>
<organism evidence="1 2">
    <name type="scientific">Rangifer tarandus platyrhynchus</name>
    <name type="common">Svalbard reindeer</name>
    <dbReference type="NCBI Taxonomy" id="3082113"/>
    <lineage>
        <taxon>Eukaryota</taxon>
        <taxon>Metazoa</taxon>
        <taxon>Chordata</taxon>
        <taxon>Craniata</taxon>
        <taxon>Vertebrata</taxon>
        <taxon>Euteleostomi</taxon>
        <taxon>Mammalia</taxon>
        <taxon>Eutheria</taxon>
        <taxon>Laurasiatheria</taxon>
        <taxon>Artiodactyla</taxon>
        <taxon>Ruminantia</taxon>
        <taxon>Pecora</taxon>
        <taxon>Cervidae</taxon>
        <taxon>Odocoileinae</taxon>
        <taxon>Rangifer</taxon>
    </lineage>
</organism>
<proteinExistence type="predicted"/>
<protein>
    <submittedName>
        <fullName evidence="1">Uncharacterized protein</fullName>
    </submittedName>
</protein>
<evidence type="ECO:0000313" key="1">
    <source>
        <dbReference type="EMBL" id="CAI9699741.1"/>
    </source>
</evidence>
<name>A0ACB0EHV2_RANTA</name>